<keyword evidence="7" id="KW-0808">Transferase</keyword>
<dbReference type="PhylomeDB" id="B3S0D4"/>
<keyword evidence="6" id="KW-0963">Cytoplasm</keyword>
<dbReference type="OrthoDB" id="424551at2759"/>
<dbReference type="InterPro" id="IPR000182">
    <property type="entry name" value="GNAT_dom"/>
</dbReference>
<dbReference type="GeneID" id="6754735"/>
<dbReference type="Gene3D" id="3.40.630.30">
    <property type="match status" value="1"/>
</dbReference>
<dbReference type="Pfam" id="PF00583">
    <property type="entry name" value="Acetyltransf_1"/>
    <property type="match status" value="1"/>
</dbReference>
<dbReference type="InterPro" id="IPR016181">
    <property type="entry name" value="Acyl_CoA_acyltransferase"/>
</dbReference>
<evidence type="ECO:0000313" key="13">
    <source>
        <dbReference type="EMBL" id="EDV23996.1"/>
    </source>
</evidence>
<dbReference type="GO" id="GO:0005634">
    <property type="term" value="C:nucleus"/>
    <property type="evidence" value="ECO:0000318"/>
    <property type="project" value="GO_Central"/>
</dbReference>
<dbReference type="FunCoup" id="B3S0D4">
    <property type="interactions" value="2031"/>
</dbReference>
<evidence type="ECO:0000256" key="9">
    <source>
        <dbReference type="ARBA" id="ARBA00023315"/>
    </source>
</evidence>
<gene>
    <name evidence="13" type="ORF">TRIADDRAFT_26664</name>
</gene>
<evidence type="ECO:0000259" key="12">
    <source>
        <dbReference type="Pfam" id="PF00583"/>
    </source>
</evidence>
<comment type="similarity">
    <text evidence="3">Belongs to the acetyltransferase family. NAA40 subfamily.</text>
</comment>
<dbReference type="PANTHER" id="PTHR20531">
    <property type="entry name" value="N-ALPHA-ACETYLTRANSFERASE 40"/>
    <property type="match status" value="1"/>
</dbReference>
<dbReference type="Proteomes" id="UP000009022">
    <property type="component" value="Unassembled WGS sequence"/>
</dbReference>
<comment type="catalytic activity">
    <reaction evidence="10">
        <text>N-terminal L-seryl-[histone H2A] + acetyl-CoA = N-terminal N(alpha)-acetyl-L-seryl-[histone H2A] + CoA + H(+)</text>
        <dbReference type="Rhea" id="RHEA:50600"/>
        <dbReference type="Rhea" id="RHEA-COMP:12742"/>
        <dbReference type="Rhea" id="RHEA-COMP:12744"/>
        <dbReference type="ChEBI" id="CHEBI:15378"/>
        <dbReference type="ChEBI" id="CHEBI:57287"/>
        <dbReference type="ChEBI" id="CHEBI:57288"/>
        <dbReference type="ChEBI" id="CHEBI:64738"/>
        <dbReference type="ChEBI" id="CHEBI:83690"/>
        <dbReference type="EC" id="2.3.1.257"/>
    </reaction>
</comment>
<dbReference type="STRING" id="10228.B3S0D4"/>
<dbReference type="GO" id="GO:1990189">
    <property type="term" value="F:protein N-terminal-serine acetyltransferase activity"/>
    <property type="evidence" value="ECO:0000318"/>
    <property type="project" value="GO_Central"/>
</dbReference>
<evidence type="ECO:0000256" key="8">
    <source>
        <dbReference type="ARBA" id="ARBA00023242"/>
    </source>
</evidence>
<dbReference type="InterPro" id="IPR039949">
    <property type="entry name" value="NAA40"/>
</dbReference>
<evidence type="ECO:0000256" key="5">
    <source>
        <dbReference type="ARBA" id="ARBA00015043"/>
    </source>
</evidence>
<sequence>MEIVDQLNAFPEVKSFLNNGFQASIECKKVPVIDSHDLEWAFNLTKQNMQSMYITSEWGWDDKEKKEEMFDKKGWYLIARNDQNIPIGMVSFRFDIEEGDAVVYCYEIQLSQSIRGKGLGKYLMNILKLLGTRSKMDKVMLTVFKRKYSIMLNLAL</sequence>
<evidence type="ECO:0000256" key="2">
    <source>
        <dbReference type="ARBA" id="ARBA00004496"/>
    </source>
</evidence>
<dbReference type="OMA" id="FQASIEC"/>
<dbReference type="CDD" id="cd04301">
    <property type="entry name" value="NAT_SF"/>
    <property type="match status" value="1"/>
</dbReference>
<keyword evidence="8" id="KW-0539">Nucleus</keyword>
<keyword evidence="9" id="KW-0012">Acyltransferase</keyword>
<dbReference type="SUPFAM" id="SSF55729">
    <property type="entry name" value="Acyl-CoA N-acyltransferases (Nat)"/>
    <property type="match status" value="1"/>
</dbReference>
<dbReference type="EC" id="2.3.1.257" evidence="4"/>
<evidence type="ECO:0000256" key="6">
    <source>
        <dbReference type="ARBA" id="ARBA00022490"/>
    </source>
</evidence>
<evidence type="ECO:0000256" key="7">
    <source>
        <dbReference type="ARBA" id="ARBA00022679"/>
    </source>
</evidence>
<dbReference type="RefSeq" id="XP_002113522.1">
    <property type="nucleotide sequence ID" value="XM_002113486.1"/>
</dbReference>
<dbReference type="GO" id="GO:0010485">
    <property type="term" value="F:histone H4 acetyltransferase activity"/>
    <property type="evidence" value="ECO:0000318"/>
    <property type="project" value="GO_Central"/>
</dbReference>
<dbReference type="HOGENOM" id="CLU_051699_1_1_1"/>
<evidence type="ECO:0000256" key="4">
    <source>
        <dbReference type="ARBA" id="ARBA00012950"/>
    </source>
</evidence>
<protein>
    <recommendedName>
        <fullName evidence="5">N-alpha-acetyltransferase 40</fullName>
        <ecNumber evidence="4">2.3.1.257</ecNumber>
    </recommendedName>
</protein>
<reference evidence="13 14" key="1">
    <citation type="journal article" date="2008" name="Nature">
        <title>The Trichoplax genome and the nature of placozoans.</title>
        <authorList>
            <person name="Srivastava M."/>
            <person name="Begovic E."/>
            <person name="Chapman J."/>
            <person name="Putnam N.H."/>
            <person name="Hellsten U."/>
            <person name="Kawashima T."/>
            <person name="Kuo A."/>
            <person name="Mitros T."/>
            <person name="Salamov A."/>
            <person name="Carpenter M.L."/>
            <person name="Signorovitch A.Y."/>
            <person name="Moreno M.A."/>
            <person name="Kamm K."/>
            <person name="Grimwood J."/>
            <person name="Schmutz J."/>
            <person name="Shapiro H."/>
            <person name="Grigoriev I.V."/>
            <person name="Buss L.W."/>
            <person name="Schierwater B."/>
            <person name="Dellaporta S.L."/>
            <person name="Rokhsar D.S."/>
        </authorList>
    </citation>
    <scope>NUCLEOTIDE SEQUENCE [LARGE SCALE GENOMIC DNA]</scope>
    <source>
        <strain evidence="13 14">Grell-BS-1999</strain>
    </source>
</reference>
<dbReference type="AlphaFoldDB" id="B3S0D4"/>
<dbReference type="GO" id="GO:0043998">
    <property type="term" value="F:histone H2A acetyltransferase activity"/>
    <property type="evidence" value="ECO:0000318"/>
    <property type="project" value="GO_Central"/>
</dbReference>
<evidence type="ECO:0000256" key="10">
    <source>
        <dbReference type="ARBA" id="ARBA00047821"/>
    </source>
</evidence>
<organism evidence="13 14">
    <name type="scientific">Trichoplax adhaerens</name>
    <name type="common">Trichoplax reptans</name>
    <dbReference type="NCBI Taxonomy" id="10228"/>
    <lineage>
        <taxon>Eukaryota</taxon>
        <taxon>Metazoa</taxon>
        <taxon>Placozoa</taxon>
        <taxon>Uniplacotomia</taxon>
        <taxon>Trichoplacea</taxon>
        <taxon>Trichoplacidae</taxon>
        <taxon>Trichoplax</taxon>
    </lineage>
</organism>
<dbReference type="CTD" id="6754735"/>
<dbReference type="EMBL" id="DS985246">
    <property type="protein sequence ID" value="EDV23996.1"/>
    <property type="molecule type" value="Genomic_DNA"/>
</dbReference>
<dbReference type="InParanoid" id="B3S0D4"/>
<evidence type="ECO:0000256" key="11">
    <source>
        <dbReference type="ARBA" id="ARBA00049524"/>
    </source>
</evidence>
<proteinExistence type="inferred from homology"/>
<dbReference type="GO" id="GO:0005737">
    <property type="term" value="C:cytoplasm"/>
    <property type="evidence" value="ECO:0007669"/>
    <property type="project" value="UniProtKB-SubCell"/>
</dbReference>
<dbReference type="eggNOG" id="KOG2488">
    <property type="taxonomic scope" value="Eukaryota"/>
</dbReference>
<dbReference type="KEGG" id="tad:TRIADDRAFT_26664"/>
<accession>B3S0D4</accession>
<evidence type="ECO:0000256" key="3">
    <source>
        <dbReference type="ARBA" id="ARBA00008870"/>
    </source>
</evidence>
<name>B3S0D4_TRIAD</name>
<comment type="subcellular location">
    <subcellularLocation>
        <location evidence="2">Cytoplasm</location>
    </subcellularLocation>
    <subcellularLocation>
        <location evidence="1">Nucleus</location>
    </subcellularLocation>
</comment>
<keyword evidence="14" id="KW-1185">Reference proteome</keyword>
<dbReference type="PANTHER" id="PTHR20531:SF1">
    <property type="entry name" value="N-ALPHA-ACETYLTRANSFERASE 40"/>
    <property type="match status" value="1"/>
</dbReference>
<comment type="catalytic activity">
    <reaction evidence="11">
        <text>N-terminal L-seryl-[histone H4] + acetyl-CoA = N-terminal N(alpha)-acetyl-L-seryl-[histone H4] + CoA + H(+)</text>
        <dbReference type="Rhea" id="RHEA:50596"/>
        <dbReference type="Rhea" id="RHEA-COMP:12740"/>
        <dbReference type="Rhea" id="RHEA-COMP:12743"/>
        <dbReference type="ChEBI" id="CHEBI:15378"/>
        <dbReference type="ChEBI" id="CHEBI:57287"/>
        <dbReference type="ChEBI" id="CHEBI:57288"/>
        <dbReference type="ChEBI" id="CHEBI:64738"/>
        <dbReference type="ChEBI" id="CHEBI:83690"/>
        <dbReference type="EC" id="2.3.1.257"/>
    </reaction>
</comment>
<feature type="domain" description="N-acetyltransferase" evidence="12">
    <location>
        <begin position="58"/>
        <end position="144"/>
    </location>
</feature>
<evidence type="ECO:0000256" key="1">
    <source>
        <dbReference type="ARBA" id="ARBA00004123"/>
    </source>
</evidence>
<evidence type="ECO:0000313" key="14">
    <source>
        <dbReference type="Proteomes" id="UP000009022"/>
    </source>
</evidence>